<feature type="compositionally biased region" description="Gly residues" evidence="1">
    <location>
        <begin position="67"/>
        <end position="76"/>
    </location>
</feature>
<evidence type="ECO:0000313" key="3">
    <source>
        <dbReference type="Proteomes" id="UP000001058"/>
    </source>
</evidence>
<name>D8U0F5_VOLCA</name>
<dbReference type="RefSeq" id="XP_002952145.1">
    <property type="nucleotide sequence ID" value="XM_002952099.1"/>
</dbReference>
<gene>
    <name evidence="2" type="ORF">VOLCADRAFT_105369</name>
</gene>
<evidence type="ECO:0000313" key="2">
    <source>
        <dbReference type="EMBL" id="EFJ46936.1"/>
    </source>
</evidence>
<dbReference type="AlphaFoldDB" id="D8U0F5"/>
<proteinExistence type="predicted"/>
<protein>
    <submittedName>
        <fullName evidence="2">Uncharacterized protein</fullName>
    </submittedName>
</protein>
<dbReference type="GeneID" id="9628310"/>
<dbReference type="KEGG" id="vcn:VOLCADRAFT_105369"/>
<dbReference type="InParanoid" id="D8U0F5"/>
<feature type="compositionally biased region" description="Acidic residues" evidence="1">
    <location>
        <begin position="48"/>
        <end position="66"/>
    </location>
</feature>
<feature type="region of interest" description="Disordered" evidence="1">
    <location>
        <begin position="43"/>
        <end position="116"/>
    </location>
</feature>
<accession>D8U0F5</accession>
<dbReference type="EMBL" id="GL378348">
    <property type="protein sequence ID" value="EFJ46936.1"/>
    <property type="molecule type" value="Genomic_DNA"/>
</dbReference>
<evidence type="ECO:0000256" key="1">
    <source>
        <dbReference type="SAM" id="MobiDB-lite"/>
    </source>
</evidence>
<dbReference type="Proteomes" id="UP000001058">
    <property type="component" value="Unassembled WGS sequence"/>
</dbReference>
<keyword evidence="3" id="KW-1185">Reference proteome</keyword>
<organism evidence="3">
    <name type="scientific">Volvox carteri f. nagariensis</name>
    <dbReference type="NCBI Taxonomy" id="3068"/>
    <lineage>
        <taxon>Eukaryota</taxon>
        <taxon>Viridiplantae</taxon>
        <taxon>Chlorophyta</taxon>
        <taxon>core chlorophytes</taxon>
        <taxon>Chlorophyceae</taxon>
        <taxon>CS clade</taxon>
        <taxon>Chlamydomonadales</taxon>
        <taxon>Volvocaceae</taxon>
        <taxon>Volvox</taxon>
    </lineage>
</organism>
<sequence length="116" mass="11955">MKSKMALPHLLGAGLGWNASVGDCVLPDESDDEGSVGGEIAEAYYPSDNEEVDDEVYPPEETDDDVAGGGGGGGLPHGLHEVDRLRGPSGVMSLAHAGSDASGLLPQSHRPWPLAH</sequence>
<reference evidence="2 3" key="1">
    <citation type="journal article" date="2010" name="Science">
        <title>Genomic analysis of organismal complexity in the multicellular green alga Volvox carteri.</title>
        <authorList>
            <person name="Prochnik S.E."/>
            <person name="Umen J."/>
            <person name="Nedelcu A.M."/>
            <person name="Hallmann A."/>
            <person name="Miller S.M."/>
            <person name="Nishii I."/>
            <person name="Ferris P."/>
            <person name="Kuo A."/>
            <person name="Mitros T."/>
            <person name="Fritz-Laylin L.K."/>
            <person name="Hellsten U."/>
            <person name="Chapman J."/>
            <person name="Simakov O."/>
            <person name="Rensing S.A."/>
            <person name="Terry A."/>
            <person name="Pangilinan J."/>
            <person name="Kapitonov V."/>
            <person name="Jurka J."/>
            <person name="Salamov A."/>
            <person name="Shapiro H."/>
            <person name="Schmutz J."/>
            <person name="Grimwood J."/>
            <person name="Lindquist E."/>
            <person name="Lucas S."/>
            <person name="Grigoriev I.V."/>
            <person name="Schmitt R."/>
            <person name="Kirk D."/>
            <person name="Rokhsar D.S."/>
        </authorList>
    </citation>
    <scope>NUCLEOTIDE SEQUENCE [LARGE SCALE GENOMIC DNA]</scope>
    <source>
        <strain evidence="3">f. Nagariensis / Eve</strain>
    </source>
</reference>